<keyword evidence="1" id="KW-0677">Repeat</keyword>
<organism evidence="4 5">
    <name type="scientific">Salix koriyanagi</name>
    <dbReference type="NCBI Taxonomy" id="2511006"/>
    <lineage>
        <taxon>Eukaryota</taxon>
        <taxon>Viridiplantae</taxon>
        <taxon>Streptophyta</taxon>
        <taxon>Embryophyta</taxon>
        <taxon>Tracheophyta</taxon>
        <taxon>Spermatophyta</taxon>
        <taxon>Magnoliopsida</taxon>
        <taxon>eudicotyledons</taxon>
        <taxon>Gunneridae</taxon>
        <taxon>Pentapetalae</taxon>
        <taxon>rosids</taxon>
        <taxon>fabids</taxon>
        <taxon>Malpighiales</taxon>
        <taxon>Salicaceae</taxon>
        <taxon>Saliceae</taxon>
        <taxon>Salix</taxon>
    </lineage>
</organism>
<evidence type="ECO:0000313" key="4">
    <source>
        <dbReference type="EMBL" id="KAJ6701106.1"/>
    </source>
</evidence>
<evidence type="ECO:0000256" key="3">
    <source>
        <dbReference type="ARBA" id="ARBA00022884"/>
    </source>
</evidence>
<protein>
    <submittedName>
        <fullName evidence="4">NUCLEOLAR PROTEIN 9</fullName>
    </submittedName>
</protein>
<dbReference type="EMBL" id="JAPFFM010000016">
    <property type="protein sequence ID" value="KAJ6701106.1"/>
    <property type="molecule type" value="Genomic_DNA"/>
</dbReference>
<dbReference type="GO" id="GO:0000480">
    <property type="term" value="P:endonucleolytic cleavage in 5'-ETS of tricistronic rRNA transcript (SSU-rRNA, 5.8S rRNA, LSU-rRNA)"/>
    <property type="evidence" value="ECO:0007669"/>
    <property type="project" value="TreeGrafter"/>
</dbReference>
<dbReference type="InterPro" id="IPR011989">
    <property type="entry name" value="ARM-like"/>
</dbReference>
<dbReference type="InterPro" id="IPR001313">
    <property type="entry name" value="Pumilio_RNA-bd_rpt"/>
</dbReference>
<proteinExistence type="predicted"/>
<dbReference type="PANTHER" id="PTHR13102:SF0">
    <property type="entry name" value="NUCLEOLAR PROTEIN 9"/>
    <property type="match status" value="1"/>
</dbReference>
<name>A0A9Q0Q799_9ROSI</name>
<keyword evidence="2" id="KW-0810">Translation regulation</keyword>
<dbReference type="GO" id="GO:0030686">
    <property type="term" value="C:90S preribosome"/>
    <property type="evidence" value="ECO:0007669"/>
    <property type="project" value="TreeGrafter"/>
</dbReference>
<dbReference type="AlphaFoldDB" id="A0A9Q0Q799"/>
<gene>
    <name evidence="4" type="ORF">OIU74_012453</name>
</gene>
<dbReference type="GO" id="GO:0005730">
    <property type="term" value="C:nucleolus"/>
    <property type="evidence" value="ECO:0007669"/>
    <property type="project" value="TreeGrafter"/>
</dbReference>
<dbReference type="InterPro" id="IPR040000">
    <property type="entry name" value="NOP9"/>
</dbReference>
<sequence length="153" mass="16986">MEVDHVFEAARDTGGARTIKAFLDSKASGKQDHRIINKLQGHSGELAMHPSGSYTVEKCFNASNLLLKRGHSIRLAFRSKLQPDQWRSRQASKQSAYKDIYAAFGSSETISSKSDSFLVDTSKSASLAKELKDVRKEIDHRLASSEKYAKHTG</sequence>
<keyword evidence="3" id="KW-0694">RNA-binding</keyword>
<keyword evidence="5" id="KW-1185">Reference proteome</keyword>
<dbReference type="GO" id="GO:0030688">
    <property type="term" value="C:preribosome, small subunit precursor"/>
    <property type="evidence" value="ECO:0007669"/>
    <property type="project" value="TreeGrafter"/>
</dbReference>
<accession>A0A9Q0Q799</accession>
<dbReference type="PANTHER" id="PTHR13102">
    <property type="entry name" value="NUCLEOLAR PROTEIN 9"/>
    <property type="match status" value="1"/>
</dbReference>
<dbReference type="GO" id="GO:0000447">
    <property type="term" value="P:endonucleolytic cleavage in ITS1 to separate SSU-rRNA from 5.8S rRNA and LSU-rRNA from tricistronic rRNA transcript (SSU-rRNA, 5.8S rRNA, LSU-rRNA)"/>
    <property type="evidence" value="ECO:0007669"/>
    <property type="project" value="TreeGrafter"/>
</dbReference>
<dbReference type="GO" id="GO:0000472">
    <property type="term" value="P:endonucleolytic cleavage to generate mature 5'-end of SSU-rRNA from (SSU-rRNA, 5.8S rRNA, LSU-rRNA)"/>
    <property type="evidence" value="ECO:0007669"/>
    <property type="project" value="TreeGrafter"/>
</dbReference>
<reference evidence="4" key="1">
    <citation type="submission" date="2022-11" db="EMBL/GenBank/DDBJ databases">
        <authorList>
            <person name="Hyden B.L."/>
            <person name="Feng K."/>
            <person name="Yates T."/>
            <person name="Jawdy S."/>
            <person name="Smart L.B."/>
            <person name="Muchero W."/>
        </authorList>
    </citation>
    <scope>NUCLEOTIDE SEQUENCE</scope>
    <source>
        <tissue evidence="4">Shoot tip</tissue>
    </source>
</reference>
<dbReference type="InterPro" id="IPR016024">
    <property type="entry name" value="ARM-type_fold"/>
</dbReference>
<dbReference type="Pfam" id="PF22493">
    <property type="entry name" value="PUF_NOP9"/>
    <property type="match status" value="1"/>
</dbReference>
<dbReference type="SUPFAM" id="SSF48371">
    <property type="entry name" value="ARM repeat"/>
    <property type="match status" value="1"/>
</dbReference>
<reference evidence="4" key="2">
    <citation type="journal article" date="2023" name="Int. J. Mol. Sci.">
        <title>De Novo Assembly and Annotation of 11 Diverse Shrub Willow (Salix) Genomes Reveals Novel Gene Organization in Sex-Linked Regions.</title>
        <authorList>
            <person name="Hyden B."/>
            <person name="Feng K."/>
            <person name="Yates T.B."/>
            <person name="Jawdy S."/>
            <person name="Cereghino C."/>
            <person name="Smart L.B."/>
            <person name="Muchero W."/>
        </authorList>
    </citation>
    <scope>NUCLEOTIDE SEQUENCE</scope>
    <source>
        <tissue evidence="4">Shoot tip</tissue>
    </source>
</reference>
<dbReference type="GO" id="GO:0000056">
    <property type="term" value="P:ribosomal small subunit export from nucleus"/>
    <property type="evidence" value="ECO:0007669"/>
    <property type="project" value="TreeGrafter"/>
</dbReference>
<dbReference type="GO" id="GO:0003723">
    <property type="term" value="F:RNA binding"/>
    <property type="evidence" value="ECO:0007669"/>
    <property type="project" value="UniProtKB-KW"/>
</dbReference>
<dbReference type="GO" id="GO:0006417">
    <property type="term" value="P:regulation of translation"/>
    <property type="evidence" value="ECO:0007669"/>
    <property type="project" value="UniProtKB-KW"/>
</dbReference>
<dbReference type="Gene3D" id="1.25.10.10">
    <property type="entry name" value="Leucine-rich Repeat Variant"/>
    <property type="match status" value="1"/>
</dbReference>
<dbReference type="Proteomes" id="UP001151752">
    <property type="component" value="Chromosome 1"/>
</dbReference>
<evidence type="ECO:0000313" key="5">
    <source>
        <dbReference type="Proteomes" id="UP001151752"/>
    </source>
</evidence>
<evidence type="ECO:0000256" key="1">
    <source>
        <dbReference type="ARBA" id="ARBA00022737"/>
    </source>
</evidence>
<comment type="caution">
    <text evidence="4">The sequence shown here is derived from an EMBL/GenBank/DDBJ whole genome shotgun (WGS) entry which is preliminary data.</text>
</comment>
<evidence type="ECO:0000256" key="2">
    <source>
        <dbReference type="ARBA" id="ARBA00022845"/>
    </source>
</evidence>